<protein>
    <recommendedName>
        <fullName evidence="7">TF-B3 domain-containing protein</fullName>
    </recommendedName>
</protein>
<reference evidence="9 10" key="1">
    <citation type="submission" date="2019-05" db="EMBL/GenBank/DDBJ databases">
        <title>Mikania micrantha, genome provides insights into the molecular mechanism of rapid growth.</title>
        <authorList>
            <person name="Liu B."/>
        </authorList>
    </citation>
    <scope>NUCLEOTIDE SEQUENCE [LARGE SCALE GENOMIC DNA]</scope>
    <source>
        <strain evidence="9">NLD-2019</strain>
        <tissue evidence="9">Leaf</tissue>
    </source>
</reference>
<feature type="domain" description="TF-B3" evidence="7">
    <location>
        <begin position="7"/>
        <end position="106"/>
    </location>
</feature>
<dbReference type="InterPro" id="IPR050655">
    <property type="entry name" value="Plant_B3_domain"/>
</dbReference>
<evidence type="ECO:0000256" key="2">
    <source>
        <dbReference type="ARBA" id="ARBA00023015"/>
    </source>
</evidence>
<evidence type="ECO:0000313" key="9">
    <source>
        <dbReference type="EMBL" id="KAC9845609.1"/>
    </source>
</evidence>
<evidence type="ECO:0000256" key="6">
    <source>
        <dbReference type="SAM" id="MobiDB-lite"/>
    </source>
</evidence>
<dbReference type="GO" id="GO:0003677">
    <property type="term" value="F:DNA binding"/>
    <property type="evidence" value="ECO:0007669"/>
    <property type="project" value="UniProtKB-KW"/>
</dbReference>
<dbReference type="Proteomes" id="UP000326396">
    <property type="component" value="Unassembled WGS sequence"/>
</dbReference>
<keyword evidence="4" id="KW-0804">Transcription</keyword>
<dbReference type="SMART" id="SM01019">
    <property type="entry name" value="B3"/>
    <property type="match status" value="1"/>
</dbReference>
<evidence type="ECO:0000256" key="5">
    <source>
        <dbReference type="ARBA" id="ARBA00023242"/>
    </source>
</evidence>
<evidence type="ECO:0000256" key="1">
    <source>
        <dbReference type="ARBA" id="ARBA00004123"/>
    </source>
</evidence>
<dbReference type="PANTHER" id="PTHR31920:SF122">
    <property type="entry name" value="B3 DOMAIN-CONTAINING PROTEIN REM23"/>
    <property type="match status" value="1"/>
</dbReference>
<dbReference type="InterPro" id="IPR003340">
    <property type="entry name" value="B3_DNA-bd"/>
</dbReference>
<proteinExistence type="predicted"/>
<gene>
    <name evidence="9" type="ORF">E3N88_45186</name>
    <name evidence="8" type="ORF">E3N88_45189</name>
</gene>
<comment type="caution">
    <text evidence="9">The sequence shown here is derived from an EMBL/GenBank/DDBJ whole genome shotgun (WGS) entry which is preliminary data.</text>
</comment>
<dbReference type="Gene3D" id="2.40.330.10">
    <property type="entry name" value="DNA-binding pseudobarrel domain"/>
    <property type="match status" value="1"/>
</dbReference>
<dbReference type="PROSITE" id="PS50863">
    <property type="entry name" value="B3"/>
    <property type="match status" value="1"/>
</dbReference>
<name>A0A5N6L9W9_9ASTR</name>
<evidence type="ECO:0000313" key="8">
    <source>
        <dbReference type="EMBL" id="KAC9839121.1"/>
    </source>
</evidence>
<keyword evidence="5" id="KW-0539">Nucleus</keyword>
<dbReference type="CDD" id="cd10017">
    <property type="entry name" value="B3_DNA"/>
    <property type="match status" value="1"/>
</dbReference>
<dbReference type="SUPFAM" id="SSF101936">
    <property type="entry name" value="DNA-binding pseudobarrel domain"/>
    <property type="match status" value="1"/>
</dbReference>
<dbReference type="OrthoDB" id="1272505at2759"/>
<feature type="region of interest" description="Disordered" evidence="6">
    <location>
        <begin position="95"/>
        <end position="120"/>
    </location>
</feature>
<dbReference type="PANTHER" id="PTHR31920">
    <property type="entry name" value="B3 DOMAIN-CONTAINING"/>
    <property type="match status" value="1"/>
</dbReference>
<dbReference type="AlphaFoldDB" id="A0A5N6L9W9"/>
<organism evidence="9 10">
    <name type="scientific">Mikania micrantha</name>
    <name type="common">bitter vine</name>
    <dbReference type="NCBI Taxonomy" id="192012"/>
    <lineage>
        <taxon>Eukaryota</taxon>
        <taxon>Viridiplantae</taxon>
        <taxon>Streptophyta</taxon>
        <taxon>Embryophyta</taxon>
        <taxon>Tracheophyta</taxon>
        <taxon>Spermatophyta</taxon>
        <taxon>Magnoliopsida</taxon>
        <taxon>eudicotyledons</taxon>
        <taxon>Gunneridae</taxon>
        <taxon>Pentapetalae</taxon>
        <taxon>asterids</taxon>
        <taxon>campanulids</taxon>
        <taxon>Asterales</taxon>
        <taxon>Asteraceae</taxon>
        <taxon>Asteroideae</taxon>
        <taxon>Heliantheae alliance</taxon>
        <taxon>Eupatorieae</taxon>
        <taxon>Mikania</taxon>
    </lineage>
</organism>
<evidence type="ECO:0000259" key="7">
    <source>
        <dbReference type="PROSITE" id="PS50863"/>
    </source>
</evidence>
<dbReference type="EMBL" id="SZYD01002181">
    <property type="protein sequence ID" value="KAC9845609.1"/>
    <property type="molecule type" value="Genomic_DNA"/>
</dbReference>
<keyword evidence="2" id="KW-0805">Transcription regulation</keyword>
<comment type="subcellular location">
    <subcellularLocation>
        <location evidence="1">Nucleus</location>
    </subcellularLocation>
</comment>
<evidence type="ECO:0000313" key="10">
    <source>
        <dbReference type="Proteomes" id="UP000326396"/>
    </source>
</evidence>
<accession>A0A5N6L9W9</accession>
<dbReference type="GO" id="GO:0005634">
    <property type="term" value="C:nucleus"/>
    <property type="evidence" value="ECO:0007669"/>
    <property type="project" value="UniProtKB-SubCell"/>
</dbReference>
<dbReference type="EMBL" id="SZYD01002182">
    <property type="protein sequence ID" value="KAC9839121.1"/>
    <property type="molecule type" value="Genomic_DNA"/>
</dbReference>
<dbReference type="Pfam" id="PF02362">
    <property type="entry name" value="B3"/>
    <property type="match status" value="1"/>
</dbReference>
<dbReference type="InterPro" id="IPR015300">
    <property type="entry name" value="DNA-bd_pseudobarrel_sf"/>
</dbReference>
<keyword evidence="10" id="KW-1185">Reference proteome</keyword>
<sequence>MANRRQCPTFFKILLDASEPHLLLPSDFVKIHMENKMPRYPIIQPATGGQSWSLRIRKIGEFYLFSEGWSNVVRDFQLDSGDFLVFKFMEPSEKQPPLSGKTMRTEVAKRKRGRPRKNSGEVVGPWWCDRVLHNVDYDIGMAVMKVDIARESYCKTTVVLVASGVMWR</sequence>
<evidence type="ECO:0000256" key="3">
    <source>
        <dbReference type="ARBA" id="ARBA00023125"/>
    </source>
</evidence>
<evidence type="ECO:0000256" key="4">
    <source>
        <dbReference type="ARBA" id="ARBA00023163"/>
    </source>
</evidence>
<keyword evidence="3" id="KW-0238">DNA-binding</keyword>